<dbReference type="OrthoDB" id="1425700at2"/>
<evidence type="ECO:0000313" key="2">
    <source>
        <dbReference type="EMBL" id="CZW54265.1"/>
    </source>
</evidence>
<dbReference type="EMBL" id="FJYW01000001">
    <property type="protein sequence ID" value="CZW54265.1"/>
    <property type="molecule type" value="Genomic_DNA"/>
</dbReference>
<keyword evidence="1" id="KW-0812">Transmembrane</keyword>
<sequence>MIVLKSFLFFVGAAAACALIVLCLWVDMRFVGHDIPELSLTEIMQETVLATIVFLHFRLAKMDESMRYCNILVGGFFLTMLIRELDALFDLISHGSWVWFALITALLALIRPVMHFRATLEQLAKYTQSPWYGILLSGLLAVLVFSRLFGMQVLWHDILEHGYMRVVKNAVEEGSESFGYMLCLAASLGYYVTFHTHARQKQSLRAA</sequence>
<dbReference type="EMBL" id="NEEW01000002">
    <property type="protein sequence ID" value="PJD87667.1"/>
    <property type="molecule type" value="Genomic_DNA"/>
</dbReference>
<name>A0A2J0Q323_9ENTR</name>
<reference evidence="4" key="2">
    <citation type="journal article" date="2017" name="J. Antimicrob. Chemother.">
        <title>Characterization of the population structure, drug resistance mechanisms and plasmids of the community-associated Enterobacter cloacae complex in China.</title>
        <authorList>
            <person name="Zhou K."/>
            <person name="Yu W."/>
            <person name="Cao X."/>
            <person name="Shen P."/>
            <person name="Lu H."/>
            <person name="Luo Q."/>
            <person name="Rossen J.W.A."/>
            <person name="Xiao Y."/>
        </authorList>
    </citation>
    <scope>NUCLEOTIDE SEQUENCE [LARGE SCALE GENOMIC DNA]</scope>
    <source>
        <strain evidence="4">ECC904</strain>
    </source>
</reference>
<keyword evidence="1" id="KW-1133">Transmembrane helix</keyword>
<feature type="transmembrane region" description="Helical" evidence="1">
    <location>
        <begin position="67"/>
        <end position="85"/>
    </location>
</feature>
<proteinExistence type="predicted"/>
<dbReference type="STRING" id="299766.BFV68_10515"/>
<comment type="caution">
    <text evidence="4">The sequence shown here is derived from an EMBL/GenBank/DDBJ whole genome shotgun (WGS) entry which is preliminary data.</text>
</comment>
<dbReference type="AlphaFoldDB" id="A0A2J0Q323"/>
<feature type="transmembrane region" description="Helical" evidence="1">
    <location>
        <begin position="43"/>
        <end position="60"/>
    </location>
</feature>
<evidence type="ECO:0000313" key="3">
    <source>
        <dbReference type="EMBL" id="KAB2529111.1"/>
    </source>
</evidence>
<dbReference type="PROSITE" id="PS51257">
    <property type="entry name" value="PROKAR_LIPOPROTEIN"/>
    <property type="match status" value="1"/>
</dbReference>
<reference evidence="3 6" key="3">
    <citation type="submission" date="2019-09" db="EMBL/GenBank/DDBJ databases">
        <title>Reversal of blaTEM antimicrobial resistance by CRISPR-Cas9 in clinical E. coli and other Enterobacteriaceae strains.</title>
        <authorList>
            <person name="Tagliaferri T."/>
            <person name="Guimaraes N."/>
            <person name="Pereira M."/>
            <person name="Felicori L."/>
            <person name="Horz H.-P."/>
            <person name="Santos S."/>
            <person name="Mendes T."/>
        </authorList>
    </citation>
    <scope>NUCLEOTIDE SEQUENCE [LARGE SCALE GENOMIC DNA]</scope>
    <source>
        <strain evidence="3 6">E2_blaTEM_MG</strain>
    </source>
</reference>
<evidence type="ECO:0000313" key="6">
    <source>
        <dbReference type="Proteomes" id="UP000476281"/>
    </source>
</evidence>
<feature type="transmembrane region" description="Helical" evidence="1">
    <location>
        <begin position="91"/>
        <end position="110"/>
    </location>
</feature>
<dbReference type="Proteomes" id="UP000476281">
    <property type="component" value="Unassembled WGS sequence"/>
</dbReference>
<dbReference type="Proteomes" id="UP000229974">
    <property type="component" value="Unassembled WGS sequence"/>
</dbReference>
<reference evidence="2 5" key="1">
    <citation type="submission" date="2016-03" db="EMBL/GenBank/DDBJ databases">
        <authorList>
            <consortium name="Pathogen Informatics"/>
        </authorList>
    </citation>
    <scope>NUCLEOTIDE SEQUENCE [LARGE SCALE GENOMIC DNA]</scope>
    <source>
        <strain evidence="5">e1424</strain>
        <strain evidence="2">E1424</strain>
    </source>
</reference>
<evidence type="ECO:0000313" key="5">
    <source>
        <dbReference type="Proteomes" id="UP000076205"/>
    </source>
</evidence>
<protein>
    <submittedName>
        <fullName evidence="4">Transporter</fullName>
    </submittedName>
</protein>
<evidence type="ECO:0000313" key="4">
    <source>
        <dbReference type="EMBL" id="PJD87667.1"/>
    </source>
</evidence>
<evidence type="ECO:0000256" key="1">
    <source>
        <dbReference type="SAM" id="Phobius"/>
    </source>
</evidence>
<organism evidence="4">
    <name type="scientific">Enterobacter hormaechei</name>
    <dbReference type="NCBI Taxonomy" id="158836"/>
    <lineage>
        <taxon>Bacteria</taxon>
        <taxon>Pseudomonadati</taxon>
        <taxon>Pseudomonadota</taxon>
        <taxon>Gammaproteobacteria</taxon>
        <taxon>Enterobacterales</taxon>
        <taxon>Enterobacteriaceae</taxon>
        <taxon>Enterobacter</taxon>
        <taxon>Enterobacter cloacae complex</taxon>
    </lineage>
</organism>
<dbReference type="RefSeq" id="WP_017384009.1">
    <property type="nucleotide sequence ID" value="NZ_AMGJ01000032.1"/>
</dbReference>
<keyword evidence="1" id="KW-0472">Membrane</keyword>
<feature type="transmembrane region" description="Helical" evidence="1">
    <location>
        <begin position="7"/>
        <end position="31"/>
    </location>
</feature>
<feature type="transmembrane region" description="Helical" evidence="1">
    <location>
        <begin position="177"/>
        <end position="194"/>
    </location>
</feature>
<gene>
    <name evidence="4" type="ORF">B9Q30_05170</name>
    <name evidence="3" type="ORF">F9C29_02320</name>
    <name evidence="2" type="ORF">SAMEA2273352_00100</name>
</gene>
<feature type="transmembrane region" description="Helical" evidence="1">
    <location>
        <begin position="131"/>
        <end position="155"/>
    </location>
</feature>
<accession>A0A2J0Q323</accession>
<dbReference type="Proteomes" id="UP000076205">
    <property type="component" value="Unassembled WGS sequence"/>
</dbReference>
<dbReference type="KEGG" id="ehm:AB284_14500"/>
<dbReference type="EMBL" id="WBSZ01000024">
    <property type="protein sequence ID" value="KAB2529111.1"/>
    <property type="molecule type" value="Genomic_DNA"/>
</dbReference>